<dbReference type="OrthoDB" id="5088863at2759"/>
<feature type="region of interest" description="Disordered" evidence="1">
    <location>
        <begin position="21"/>
        <end position="109"/>
    </location>
</feature>
<evidence type="ECO:0000256" key="2">
    <source>
        <dbReference type="SAM" id="Phobius"/>
    </source>
</evidence>
<dbReference type="EMBL" id="JAGTJS010000004">
    <property type="protein sequence ID" value="KAH7271733.1"/>
    <property type="molecule type" value="Genomic_DNA"/>
</dbReference>
<evidence type="ECO:0000256" key="1">
    <source>
        <dbReference type="SAM" id="MobiDB-lite"/>
    </source>
</evidence>
<keyword evidence="2" id="KW-0812">Transmembrane</keyword>
<protein>
    <submittedName>
        <fullName evidence="3">Uncharacterized protein</fullName>
    </submittedName>
</protein>
<organism evidence="3 4">
    <name type="scientific">Fusarium solani</name>
    <name type="common">Filamentous fungus</name>
    <dbReference type="NCBI Taxonomy" id="169388"/>
    <lineage>
        <taxon>Eukaryota</taxon>
        <taxon>Fungi</taxon>
        <taxon>Dikarya</taxon>
        <taxon>Ascomycota</taxon>
        <taxon>Pezizomycotina</taxon>
        <taxon>Sordariomycetes</taxon>
        <taxon>Hypocreomycetidae</taxon>
        <taxon>Hypocreales</taxon>
        <taxon>Nectriaceae</taxon>
        <taxon>Fusarium</taxon>
        <taxon>Fusarium solani species complex</taxon>
    </lineage>
</organism>
<evidence type="ECO:0000313" key="3">
    <source>
        <dbReference type="EMBL" id="KAH7271733.1"/>
    </source>
</evidence>
<keyword evidence="2" id="KW-0472">Membrane</keyword>
<feature type="transmembrane region" description="Helical" evidence="2">
    <location>
        <begin position="148"/>
        <end position="176"/>
    </location>
</feature>
<keyword evidence="2" id="KW-1133">Transmembrane helix</keyword>
<reference evidence="3" key="1">
    <citation type="journal article" date="2021" name="Nat. Commun.">
        <title>Genetic determinants of endophytism in the Arabidopsis root mycobiome.</title>
        <authorList>
            <person name="Mesny F."/>
            <person name="Miyauchi S."/>
            <person name="Thiergart T."/>
            <person name="Pickel B."/>
            <person name="Atanasova L."/>
            <person name="Karlsson M."/>
            <person name="Huettel B."/>
            <person name="Barry K.W."/>
            <person name="Haridas S."/>
            <person name="Chen C."/>
            <person name="Bauer D."/>
            <person name="Andreopoulos W."/>
            <person name="Pangilinan J."/>
            <person name="LaButti K."/>
            <person name="Riley R."/>
            <person name="Lipzen A."/>
            <person name="Clum A."/>
            <person name="Drula E."/>
            <person name="Henrissat B."/>
            <person name="Kohler A."/>
            <person name="Grigoriev I.V."/>
            <person name="Martin F.M."/>
            <person name="Hacquard S."/>
        </authorList>
    </citation>
    <scope>NUCLEOTIDE SEQUENCE</scope>
    <source>
        <strain evidence="3">FSSC 5 MPI-SDFR-AT-0091</strain>
    </source>
</reference>
<sequence length="203" mass="22126">MEIVGHITSSKTKLNRLQPFKPAVGRAGGNARFSPNGERSRLHILPQPRKTISSSTHSRSPSSSVLESDADAMIRAKGSTRAVGGRPQRLRPDAEEAGSSAEAQRDSEEVPFVEDERTWIRWPVSLFVALIYRPIWKPFCAVLSSPASLLLVLVLFLFAVVPIMIISGFLSTVFGLRSVQGSTREEGRAALQGRATEIAAPSY</sequence>
<proteinExistence type="predicted"/>
<comment type="caution">
    <text evidence="3">The sequence shown here is derived from an EMBL/GenBank/DDBJ whole genome shotgun (WGS) entry which is preliminary data.</text>
</comment>
<name>A0A9P9RAU6_FUSSL</name>
<dbReference type="Proteomes" id="UP000736672">
    <property type="component" value="Unassembled WGS sequence"/>
</dbReference>
<feature type="compositionally biased region" description="Low complexity" evidence="1">
    <location>
        <begin position="53"/>
        <end position="64"/>
    </location>
</feature>
<gene>
    <name evidence="3" type="ORF">B0J15DRAFT_485813</name>
</gene>
<evidence type="ECO:0000313" key="4">
    <source>
        <dbReference type="Proteomes" id="UP000736672"/>
    </source>
</evidence>
<accession>A0A9P9RAU6</accession>
<dbReference type="AlphaFoldDB" id="A0A9P9RAU6"/>
<keyword evidence="4" id="KW-1185">Reference proteome</keyword>